<gene>
    <name evidence="1" type="primary">Acey_s0390.g549</name>
    <name evidence="1" type="ORF">Y032_0390g549</name>
</gene>
<protein>
    <submittedName>
        <fullName evidence="1">Uncharacterized protein</fullName>
    </submittedName>
</protein>
<keyword evidence="2" id="KW-1185">Reference proteome</keyword>
<proteinExistence type="predicted"/>
<reference evidence="2" key="1">
    <citation type="journal article" date="2015" name="Nat. Genet.">
        <title>The genome and transcriptome of the zoonotic hookworm Ancylostoma ceylanicum identify infection-specific gene families.</title>
        <authorList>
            <person name="Schwarz E.M."/>
            <person name="Hu Y."/>
            <person name="Antoshechkin I."/>
            <person name="Miller M.M."/>
            <person name="Sternberg P.W."/>
            <person name="Aroian R.V."/>
        </authorList>
    </citation>
    <scope>NUCLEOTIDE SEQUENCE</scope>
    <source>
        <strain evidence="2">HY135</strain>
    </source>
</reference>
<organism evidence="1 2">
    <name type="scientific">Ancylostoma ceylanicum</name>
    <dbReference type="NCBI Taxonomy" id="53326"/>
    <lineage>
        <taxon>Eukaryota</taxon>
        <taxon>Metazoa</taxon>
        <taxon>Ecdysozoa</taxon>
        <taxon>Nematoda</taxon>
        <taxon>Chromadorea</taxon>
        <taxon>Rhabditida</taxon>
        <taxon>Rhabditina</taxon>
        <taxon>Rhabditomorpha</taxon>
        <taxon>Strongyloidea</taxon>
        <taxon>Ancylostomatidae</taxon>
        <taxon>Ancylostomatinae</taxon>
        <taxon>Ancylostoma</taxon>
    </lineage>
</organism>
<accession>A0A016RT61</accession>
<name>A0A016RT61_9BILA</name>
<dbReference type="EMBL" id="JARK01001726">
    <property type="protein sequence ID" value="EYB81174.1"/>
    <property type="molecule type" value="Genomic_DNA"/>
</dbReference>
<comment type="caution">
    <text evidence="1">The sequence shown here is derived from an EMBL/GenBank/DDBJ whole genome shotgun (WGS) entry which is preliminary data.</text>
</comment>
<evidence type="ECO:0000313" key="1">
    <source>
        <dbReference type="EMBL" id="EYB81174.1"/>
    </source>
</evidence>
<dbReference type="AlphaFoldDB" id="A0A016RT61"/>
<dbReference type="Proteomes" id="UP000024635">
    <property type="component" value="Unassembled WGS sequence"/>
</dbReference>
<evidence type="ECO:0000313" key="2">
    <source>
        <dbReference type="Proteomes" id="UP000024635"/>
    </source>
</evidence>
<sequence>MEWSSSDSRPAVIGELISRPACYTSCQFHSQYFSIKILARHIYGNLYYRVGQKYGNNTCLSFEEACSFLFLAEFCQKQRRSEVKK</sequence>